<evidence type="ECO:0000256" key="1">
    <source>
        <dbReference type="ARBA" id="ARBA00022553"/>
    </source>
</evidence>
<feature type="compositionally biased region" description="Low complexity" evidence="3">
    <location>
        <begin position="41"/>
        <end position="55"/>
    </location>
</feature>
<evidence type="ECO:0000259" key="4">
    <source>
        <dbReference type="PROSITE" id="PS50110"/>
    </source>
</evidence>
<dbReference type="InterPro" id="IPR011006">
    <property type="entry name" value="CheY-like_superfamily"/>
</dbReference>
<proteinExistence type="predicted"/>
<keyword evidence="6" id="KW-1185">Reference proteome</keyword>
<dbReference type="SMART" id="SM00448">
    <property type="entry name" value="REC"/>
    <property type="match status" value="1"/>
</dbReference>
<dbReference type="GO" id="GO:0000160">
    <property type="term" value="P:phosphorelay signal transduction system"/>
    <property type="evidence" value="ECO:0007669"/>
    <property type="project" value="InterPro"/>
</dbReference>
<dbReference type="OrthoDB" id="60033at2759"/>
<gene>
    <name evidence="5" type="ORF">BJ684DRAFT_10639</name>
</gene>
<accession>A0A4P9Y5G5</accession>
<keyword evidence="1 2" id="KW-0597">Phosphoprotein</keyword>
<dbReference type="CDD" id="cd17546">
    <property type="entry name" value="REC_hyHK_CKI1_RcsC-like"/>
    <property type="match status" value="1"/>
</dbReference>
<feature type="modified residue" description="4-aspartylphosphate" evidence="2">
    <location>
        <position position="126"/>
    </location>
</feature>
<organism evidence="5 6">
    <name type="scientific">Piptocephalis cylindrospora</name>
    <dbReference type="NCBI Taxonomy" id="1907219"/>
    <lineage>
        <taxon>Eukaryota</taxon>
        <taxon>Fungi</taxon>
        <taxon>Fungi incertae sedis</taxon>
        <taxon>Zoopagomycota</taxon>
        <taxon>Zoopagomycotina</taxon>
        <taxon>Zoopagomycetes</taxon>
        <taxon>Zoopagales</taxon>
        <taxon>Piptocephalidaceae</taxon>
        <taxon>Piptocephalis</taxon>
    </lineage>
</organism>
<dbReference type="Gene3D" id="3.40.50.2300">
    <property type="match status" value="1"/>
</dbReference>
<dbReference type="PANTHER" id="PTHR45339:SF5">
    <property type="entry name" value="HISTIDINE KINASE"/>
    <property type="match status" value="1"/>
</dbReference>
<dbReference type="Proteomes" id="UP000267251">
    <property type="component" value="Unassembled WGS sequence"/>
</dbReference>
<dbReference type="SUPFAM" id="SSF52172">
    <property type="entry name" value="CheY-like"/>
    <property type="match status" value="2"/>
</dbReference>
<feature type="compositionally biased region" description="Polar residues" evidence="3">
    <location>
        <begin position="1"/>
        <end position="11"/>
    </location>
</feature>
<feature type="domain" description="Response regulatory" evidence="4">
    <location>
        <begin position="74"/>
        <end position="227"/>
    </location>
</feature>
<dbReference type="Pfam" id="PF00072">
    <property type="entry name" value="Response_reg"/>
    <property type="match status" value="1"/>
</dbReference>
<feature type="region of interest" description="Disordered" evidence="3">
    <location>
        <begin position="1"/>
        <end position="55"/>
    </location>
</feature>
<dbReference type="InterPro" id="IPR001789">
    <property type="entry name" value="Sig_transdc_resp-reg_receiver"/>
</dbReference>
<dbReference type="EMBL" id="KZ988129">
    <property type="protein sequence ID" value="RKP13030.1"/>
    <property type="molecule type" value="Genomic_DNA"/>
</dbReference>
<dbReference type="PANTHER" id="PTHR45339">
    <property type="entry name" value="HYBRID SIGNAL TRANSDUCTION HISTIDINE KINASE J"/>
    <property type="match status" value="1"/>
</dbReference>
<evidence type="ECO:0000313" key="6">
    <source>
        <dbReference type="Proteomes" id="UP000267251"/>
    </source>
</evidence>
<dbReference type="AlphaFoldDB" id="A0A4P9Y5G5"/>
<feature type="region of interest" description="Disordered" evidence="3">
    <location>
        <begin position="225"/>
        <end position="263"/>
    </location>
</feature>
<evidence type="ECO:0000256" key="2">
    <source>
        <dbReference type="PROSITE-ProRule" id="PRU00169"/>
    </source>
</evidence>
<feature type="compositionally biased region" description="Polar residues" evidence="3">
    <location>
        <begin position="225"/>
        <end position="236"/>
    </location>
</feature>
<protein>
    <recommendedName>
        <fullName evidence="4">Response regulatory domain-containing protein</fullName>
    </recommendedName>
</protein>
<evidence type="ECO:0000256" key="3">
    <source>
        <dbReference type="SAM" id="MobiDB-lite"/>
    </source>
</evidence>
<name>A0A4P9Y5G5_9FUNG</name>
<feature type="region of interest" description="Disordered" evidence="3">
    <location>
        <begin position="152"/>
        <end position="177"/>
    </location>
</feature>
<evidence type="ECO:0000313" key="5">
    <source>
        <dbReference type="EMBL" id="RKP13030.1"/>
    </source>
</evidence>
<sequence>MNQYTTSTPGVSSSSSSSSSRTPISLPKAWVESGIEAAEDPSSPTSSTFIHSSHPTSPIALERSYDRKAYPRGCVLYAEDNAVNWKLGELFLHKLGFAADMATDGQEAYERYMSAPKGYYTAILMDCQMPLMDGFRATRLIRERERVMVLATSSTSSSGSSAPMASTPSSTSSNRLSTPPAYHVPIIAISASTTDAWRQRCREAGMDQCLPKPLSLFQLRTTLDSFSSPPETTLSLPDSPRDGESTAEEGSKGVQMNEFPKGI</sequence>
<reference evidence="6" key="1">
    <citation type="journal article" date="2018" name="Nat. Microbiol.">
        <title>Leveraging single-cell genomics to expand the fungal tree of life.</title>
        <authorList>
            <person name="Ahrendt S.R."/>
            <person name="Quandt C.A."/>
            <person name="Ciobanu D."/>
            <person name="Clum A."/>
            <person name="Salamov A."/>
            <person name="Andreopoulos B."/>
            <person name="Cheng J.F."/>
            <person name="Woyke T."/>
            <person name="Pelin A."/>
            <person name="Henrissat B."/>
            <person name="Reynolds N.K."/>
            <person name="Benny G.L."/>
            <person name="Smith M.E."/>
            <person name="James T.Y."/>
            <person name="Grigoriev I.V."/>
        </authorList>
    </citation>
    <scope>NUCLEOTIDE SEQUENCE [LARGE SCALE GENOMIC DNA]</scope>
</reference>
<dbReference type="PROSITE" id="PS50110">
    <property type="entry name" value="RESPONSE_REGULATORY"/>
    <property type="match status" value="1"/>
</dbReference>